<keyword evidence="2" id="KW-1185">Reference proteome</keyword>
<gene>
    <name evidence="1" type="ORF">SO3561_01509</name>
</gene>
<protein>
    <submittedName>
        <fullName evidence="1">Uncharacterized protein</fullName>
    </submittedName>
</protein>
<comment type="caution">
    <text evidence="1">The sequence shown here is derived from an EMBL/GenBank/DDBJ whole genome shotgun (WGS) entry which is preliminary data.</text>
</comment>
<accession>A0A250V7M3</accession>
<dbReference type="Proteomes" id="UP000217446">
    <property type="component" value="Unassembled WGS sequence"/>
</dbReference>
<name>A0A250V7M3_STROL</name>
<dbReference type="RefSeq" id="WP_067369752.1">
    <property type="nucleotide sequence ID" value="NZ_BDQI01000002.1"/>
</dbReference>
<dbReference type="AlphaFoldDB" id="A0A250V7M3"/>
<evidence type="ECO:0000313" key="2">
    <source>
        <dbReference type="Proteomes" id="UP000217446"/>
    </source>
</evidence>
<proteinExistence type="predicted"/>
<dbReference type="EMBL" id="BDQI01000002">
    <property type="protein sequence ID" value="GAX50016.1"/>
    <property type="molecule type" value="Genomic_DNA"/>
</dbReference>
<dbReference type="STRING" id="1963.AQJ27_18405"/>
<sequence length="137" mass="15079">MKTAMVGVVAAGVFLAGAGAAIAESWHYMPDLQAPGVVFHQGHYRFNPPGQNHGSFEWSGYLKDGSPRDGHNIYVRVRVEGRDGVEYHGKQGQSVFLHKSNWEASQRYTDDAYVRACVDRGAVLLDACSAEVHFRKG</sequence>
<evidence type="ECO:0000313" key="1">
    <source>
        <dbReference type="EMBL" id="GAX50016.1"/>
    </source>
</evidence>
<reference evidence="2" key="1">
    <citation type="submission" date="2017-05" db="EMBL/GenBank/DDBJ databases">
        <title>Streptomyces olivochromogenes NBRC 3561 whole genome shotgun sequence.</title>
        <authorList>
            <person name="Dohra H."/>
            <person name="Kodani S."/>
        </authorList>
    </citation>
    <scope>NUCLEOTIDE SEQUENCE [LARGE SCALE GENOMIC DNA]</scope>
    <source>
        <strain evidence="2">NBRC 3561</strain>
    </source>
</reference>
<organism evidence="1 2">
    <name type="scientific">Streptomyces olivochromogenes</name>
    <dbReference type="NCBI Taxonomy" id="1963"/>
    <lineage>
        <taxon>Bacteria</taxon>
        <taxon>Bacillati</taxon>
        <taxon>Actinomycetota</taxon>
        <taxon>Actinomycetes</taxon>
        <taxon>Kitasatosporales</taxon>
        <taxon>Streptomycetaceae</taxon>
        <taxon>Streptomyces</taxon>
    </lineage>
</organism>